<protein>
    <submittedName>
        <fullName evidence="2">Uncharacterized protein</fullName>
    </submittedName>
</protein>
<feature type="compositionally biased region" description="Basic and acidic residues" evidence="1">
    <location>
        <begin position="60"/>
        <end position="75"/>
    </location>
</feature>
<feature type="compositionally biased region" description="Polar residues" evidence="1">
    <location>
        <begin position="12"/>
        <end position="21"/>
    </location>
</feature>
<gene>
    <name evidence="2" type="ORF">NDU88_000417</name>
</gene>
<evidence type="ECO:0000313" key="3">
    <source>
        <dbReference type="Proteomes" id="UP001066276"/>
    </source>
</evidence>
<evidence type="ECO:0000313" key="2">
    <source>
        <dbReference type="EMBL" id="KAJ1159913.1"/>
    </source>
</evidence>
<feature type="region of interest" description="Disordered" evidence="1">
    <location>
        <begin position="1"/>
        <end position="75"/>
    </location>
</feature>
<organism evidence="2 3">
    <name type="scientific">Pleurodeles waltl</name>
    <name type="common">Iberian ribbed newt</name>
    <dbReference type="NCBI Taxonomy" id="8319"/>
    <lineage>
        <taxon>Eukaryota</taxon>
        <taxon>Metazoa</taxon>
        <taxon>Chordata</taxon>
        <taxon>Craniata</taxon>
        <taxon>Vertebrata</taxon>
        <taxon>Euteleostomi</taxon>
        <taxon>Amphibia</taxon>
        <taxon>Batrachia</taxon>
        <taxon>Caudata</taxon>
        <taxon>Salamandroidea</taxon>
        <taxon>Salamandridae</taxon>
        <taxon>Pleurodelinae</taxon>
        <taxon>Pleurodeles</taxon>
    </lineage>
</organism>
<evidence type="ECO:0000256" key="1">
    <source>
        <dbReference type="SAM" id="MobiDB-lite"/>
    </source>
</evidence>
<keyword evidence="3" id="KW-1185">Reference proteome</keyword>
<comment type="caution">
    <text evidence="2">The sequence shown here is derived from an EMBL/GenBank/DDBJ whole genome shotgun (WGS) entry which is preliminary data.</text>
</comment>
<sequence>MRPGAGSAPRGRQSTLQTPASPTCRDRWLLVPPALSGSSQQGPVSKTFSTLDIPGSVHGTEVRLKQAAKREPKVM</sequence>
<dbReference type="Proteomes" id="UP001066276">
    <property type="component" value="Chromosome 4_2"/>
</dbReference>
<reference evidence="2" key="1">
    <citation type="journal article" date="2022" name="bioRxiv">
        <title>Sequencing and chromosome-scale assembly of the giantPleurodeles waltlgenome.</title>
        <authorList>
            <person name="Brown T."/>
            <person name="Elewa A."/>
            <person name="Iarovenko S."/>
            <person name="Subramanian E."/>
            <person name="Araus A.J."/>
            <person name="Petzold A."/>
            <person name="Susuki M."/>
            <person name="Suzuki K.-i.T."/>
            <person name="Hayashi T."/>
            <person name="Toyoda A."/>
            <person name="Oliveira C."/>
            <person name="Osipova E."/>
            <person name="Leigh N.D."/>
            <person name="Simon A."/>
            <person name="Yun M.H."/>
        </authorList>
    </citation>
    <scope>NUCLEOTIDE SEQUENCE</scope>
    <source>
        <strain evidence="2">20211129_DDA</strain>
        <tissue evidence="2">Liver</tissue>
    </source>
</reference>
<accession>A0AAV7S9J5</accession>
<dbReference type="AlphaFoldDB" id="A0AAV7S9J5"/>
<proteinExistence type="predicted"/>
<name>A0AAV7S9J5_PLEWA</name>
<dbReference type="EMBL" id="JANPWB010000008">
    <property type="protein sequence ID" value="KAJ1159913.1"/>
    <property type="molecule type" value="Genomic_DNA"/>
</dbReference>
<feature type="compositionally biased region" description="Polar residues" evidence="1">
    <location>
        <begin position="36"/>
        <end position="50"/>
    </location>
</feature>